<reference evidence="7" key="1">
    <citation type="submission" date="2022-12" db="EMBL/GenBank/DDBJ databases">
        <title>Draft genome assemblies for two species of Escallonia (Escalloniales).</title>
        <authorList>
            <person name="Chanderbali A."/>
            <person name="Dervinis C."/>
            <person name="Anghel I."/>
            <person name="Soltis D."/>
            <person name="Soltis P."/>
            <person name="Zapata F."/>
        </authorList>
    </citation>
    <scope>NUCLEOTIDE SEQUENCE</scope>
    <source>
        <strain evidence="7">UCBG92.1500</strain>
        <tissue evidence="7">Leaf</tissue>
    </source>
</reference>
<dbReference type="InterPro" id="IPR003609">
    <property type="entry name" value="Pan_app"/>
</dbReference>
<evidence type="ECO:0000256" key="3">
    <source>
        <dbReference type="ARBA" id="ARBA00022729"/>
    </source>
</evidence>
<comment type="caution">
    <text evidence="7">The sequence shown here is derived from an EMBL/GenBank/DDBJ whole genome shotgun (WGS) entry which is preliminary data.</text>
</comment>
<accession>A0AA88S4M1</accession>
<dbReference type="Gene3D" id="1.10.510.10">
    <property type="entry name" value="Transferase(Phosphotransferase) domain 1"/>
    <property type="match status" value="1"/>
</dbReference>
<evidence type="ECO:0000313" key="7">
    <source>
        <dbReference type="EMBL" id="KAK2982705.1"/>
    </source>
</evidence>
<keyword evidence="2" id="KW-0812">Transmembrane</keyword>
<comment type="subcellular location">
    <subcellularLocation>
        <location evidence="1">Membrane</location>
        <topology evidence="1">Single-pass membrane protein</topology>
    </subcellularLocation>
</comment>
<gene>
    <name evidence="7" type="ORF">RJ640_014505</name>
</gene>
<evidence type="ECO:0000259" key="6">
    <source>
        <dbReference type="Pfam" id="PF08276"/>
    </source>
</evidence>
<protein>
    <recommendedName>
        <fullName evidence="6">Apple domain-containing protein</fullName>
    </recommendedName>
</protein>
<dbReference type="GO" id="GO:0016020">
    <property type="term" value="C:membrane"/>
    <property type="evidence" value="ECO:0007669"/>
    <property type="project" value="UniProtKB-SubCell"/>
</dbReference>
<sequence length="117" mass="13417">MRNRDYYGYDLAYAEGMALEACRNGCLKNCQCKGFGRGRILDDEPEDNAKADVYSYGIVLLELESAKSASGFHLDEAQENEFNRLVQWVRQRIEQEGLKGVADPILNHEFDYEKLET</sequence>
<evidence type="ECO:0000313" key="8">
    <source>
        <dbReference type="Proteomes" id="UP001187471"/>
    </source>
</evidence>
<keyword evidence="8" id="KW-1185">Reference proteome</keyword>
<dbReference type="Proteomes" id="UP001187471">
    <property type="component" value="Unassembled WGS sequence"/>
</dbReference>
<dbReference type="PANTHER" id="PTHR47974:SF9">
    <property type="entry name" value="RECEPTOR-LIKE SERINE_THREONINE-PROTEIN KINASE"/>
    <property type="match status" value="1"/>
</dbReference>
<evidence type="ECO:0000256" key="1">
    <source>
        <dbReference type="ARBA" id="ARBA00004167"/>
    </source>
</evidence>
<keyword evidence="4" id="KW-1133">Transmembrane helix</keyword>
<proteinExistence type="predicted"/>
<keyword evidence="3" id="KW-0732">Signal</keyword>
<keyword evidence="5" id="KW-0472">Membrane</keyword>
<dbReference type="PANTHER" id="PTHR47974">
    <property type="entry name" value="OS07G0415500 PROTEIN"/>
    <property type="match status" value="1"/>
</dbReference>
<dbReference type="Pfam" id="PF08276">
    <property type="entry name" value="PAN_2"/>
    <property type="match status" value="1"/>
</dbReference>
<evidence type="ECO:0000256" key="5">
    <source>
        <dbReference type="ARBA" id="ARBA00023136"/>
    </source>
</evidence>
<dbReference type="EMBL" id="JAVXUO010001393">
    <property type="protein sequence ID" value="KAK2982705.1"/>
    <property type="molecule type" value="Genomic_DNA"/>
</dbReference>
<evidence type="ECO:0000256" key="4">
    <source>
        <dbReference type="ARBA" id="ARBA00022989"/>
    </source>
</evidence>
<evidence type="ECO:0000256" key="2">
    <source>
        <dbReference type="ARBA" id="ARBA00022692"/>
    </source>
</evidence>
<dbReference type="AlphaFoldDB" id="A0AA88S4M1"/>
<organism evidence="7 8">
    <name type="scientific">Escallonia rubra</name>
    <dbReference type="NCBI Taxonomy" id="112253"/>
    <lineage>
        <taxon>Eukaryota</taxon>
        <taxon>Viridiplantae</taxon>
        <taxon>Streptophyta</taxon>
        <taxon>Embryophyta</taxon>
        <taxon>Tracheophyta</taxon>
        <taxon>Spermatophyta</taxon>
        <taxon>Magnoliopsida</taxon>
        <taxon>eudicotyledons</taxon>
        <taxon>Gunneridae</taxon>
        <taxon>Pentapetalae</taxon>
        <taxon>asterids</taxon>
        <taxon>campanulids</taxon>
        <taxon>Escalloniales</taxon>
        <taxon>Escalloniaceae</taxon>
        <taxon>Escallonia</taxon>
    </lineage>
</organism>
<feature type="domain" description="Apple" evidence="6">
    <location>
        <begin position="15"/>
        <end position="37"/>
    </location>
</feature>
<name>A0AA88S4M1_9ASTE</name>